<keyword evidence="2" id="KW-0699">rRNA-binding</keyword>
<dbReference type="GO" id="GO:0045910">
    <property type="term" value="P:negative regulation of DNA recombination"/>
    <property type="evidence" value="ECO:0007669"/>
    <property type="project" value="InterPro"/>
</dbReference>
<dbReference type="PROSITE" id="PS50828">
    <property type="entry name" value="SMR"/>
    <property type="match status" value="1"/>
</dbReference>
<gene>
    <name evidence="12" type="ORF">Lpp7_08761</name>
</gene>
<dbReference type="PROSITE" id="PS00486">
    <property type="entry name" value="DNA_MISMATCH_REPAIR_2"/>
    <property type="match status" value="1"/>
</dbReference>
<dbReference type="AlphaFoldDB" id="A0A8E0M946"/>
<keyword evidence="1" id="KW-0540">Nuclease</keyword>
<dbReference type="FunFam" id="3.40.50.300:FF:000830">
    <property type="entry name" value="Endonuclease MutS2"/>
    <property type="match status" value="1"/>
</dbReference>
<dbReference type="InterPro" id="IPR036063">
    <property type="entry name" value="Smr_dom_sf"/>
</dbReference>
<dbReference type="InterPro" id="IPR005747">
    <property type="entry name" value="MutS2"/>
</dbReference>
<dbReference type="InterPro" id="IPR002625">
    <property type="entry name" value="Smr_dom"/>
</dbReference>
<dbReference type="SMART" id="SM00534">
    <property type="entry name" value="MUTSac"/>
    <property type="match status" value="1"/>
</dbReference>
<dbReference type="Pfam" id="PF00488">
    <property type="entry name" value="MutS_V"/>
    <property type="match status" value="1"/>
</dbReference>
<dbReference type="InterPro" id="IPR036187">
    <property type="entry name" value="DNA_mismatch_repair_MutS_sf"/>
</dbReference>
<feature type="domain" description="Smr" evidence="11">
    <location>
        <begin position="519"/>
        <end position="594"/>
    </location>
</feature>
<dbReference type="Gene3D" id="3.40.50.300">
    <property type="entry name" value="P-loop containing nucleotide triphosphate hydrolases"/>
    <property type="match status" value="1"/>
</dbReference>
<dbReference type="GO" id="GO:0006298">
    <property type="term" value="P:mismatch repair"/>
    <property type="evidence" value="ECO:0007669"/>
    <property type="project" value="InterPro"/>
</dbReference>
<dbReference type="SMART" id="SM00463">
    <property type="entry name" value="SMR"/>
    <property type="match status" value="1"/>
</dbReference>
<comment type="caution">
    <text evidence="12">The sequence shown here is derived from an EMBL/GenBank/DDBJ whole genome shotgun (WGS) entry which is preliminary data.</text>
</comment>
<feature type="non-terminal residue" evidence="12">
    <location>
        <position position="1"/>
    </location>
</feature>
<proteinExistence type="predicted"/>
<dbReference type="Pfam" id="PF01713">
    <property type="entry name" value="Smr"/>
    <property type="match status" value="1"/>
</dbReference>
<organism evidence="12 13">
    <name type="scientific">Lacticaseibacillus paracasei subsp. paracasei Lpp7</name>
    <dbReference type="NCBI Taxonomy" id="1256200"/>
    <lineage>
        <taxon>Bacteria</taxon>
        <taxon>Bacillati</taxon>
        <taxon>Bacillota</taxon>
        <taxon>Bacilli</taxon>
        <taxon>Lactobacillales</taxon>
        <taxon>Lactobacillaceae</taxon>
        <taxon>Lacticaseibacillus</taxon>
    </lineage>
</organism>
<evidence type="ECO:0000259" key="11">
    <source>
        <dbReference type="PROSITE" id="PS50828"/>
    </source>
</evidence>
<evidence type="ECO:0000256" key="5">
    <source>
        <dbReference type="ARBA" id="ARBA00022801"/>
    </source>
</evidence>
<evidence type="ECO:0000313" key="13">
    <source>
        <dbReference type="Proteomes" id="UP000014303"/>
    </source>
</evidence>
<dbReference type="PANTHER" id="PTHR48466">
    <property type="entry name" value="OS10G0509000 PROTEIN-RELATED"/>
    <property type="match status" value="1"/>
</dbReference>
<dbReference type="GO" id="GO:0140664">
    <property type="term" value="F:ATP-dependent DNA damage sensor activity"/>
    <property type="evidence" value="ECO:0007669"/>
    <property type="project" value="InterPro"/>
</dbReference>
<feature type="coiled-coil region" evidence="9">
    <location>
        <begin position="322"/>
        <end position="406"/>
    </location>
</feature>
<dbReference type="SUPFAM" id="SSF48334">
    <property type="entry name" value="DNA repair protein MutS, domain III"/>
    <property type="match status" value="1"/>
</dbReference>
<dbReference type="NCBIfam" id="TIGR01069">
    <property type="entry name" value="mutS2"/>
    <property type="match status" value="1"/>
</dbReference>
<reference evidence="12 13" key="1">
    <citation type="journal article" date="2013" name="PLoS ONE">
        <title>Lactobacillus paracasei comparative genomics: towards species pan-genome definition and exploitation of diversity.</title>
        <authorList>
            <person name="Smokvina T."/>
            <person name="Wels M."/>
            <person name="Polka J."/>
            <person name="Chervaux C."/>
            <person name="Brisse S."/>
            <person name="Boekhorst J."/>
            <person name="van Hylckama Vlieg J.E."/>
            <person name="Siezen R.J."/>
        </authorList>
    </citation>
    <scope>NUCLEOTIDE SEQUENCE [LARGE SCALE GENOMIC DNA]</scope>
    <source>
        <strain evidence="12 13">Lpp7</strain>
    </source>
</reference>
<dbReference type="GO" id="GO:0016887">
    <property type="term" value="F:ATP hydrolysis activity"/>
    <property type="evidence" value="ECO:0007669"/>
    <property type="project" value="InterPro"/>
</dbReference>
<keyword evidence="8" id="KW-0238">DNA-binding</keyword>
<dbReference type="InterPro" id="IPR000432">
    <property type="entry name" value="DNA_mismatch_repair_MutS_C"/>
</dbReference>
<keyword evidence="9" id="KW-0175">Coiled coil</keyword>
<keyword evidence="4" id="KW-0255">Endonuclease</keyword>
<evidence type="ECO:0000256" key="9">
    <source>
        <dbReference type="SAM" id="Coils"/>
    </source>
</evidence>
<dbReference type="InterPro" id="IPR027417">
    <property type="entry name" value="P-loop_NTPase"/>
</dbReference>
<dbReference type="PANTHER" id="PTHR48466:SF2">
    <property type="entry name" value="OS10G0509000 PROTEIN"/>
    <property type="match status" value="1"/>
</dbReference>
<sequence>DRYVIPVKAEYRAKFGGVVHDQSATGQTLFIEPQAIVALNNRLREAQLAEVAEINRILAELSNELAPYTGQIKANAAVLGHFDFINAKARLAKAEKATEPLVSADNDVLLRDARHPLIDPHKVVGNDIPLGDKYQAMVITGPNTGGKTITLKTLGLLQLMGQSGLFIPADDESRIGIFDEVFADIGDEQSIEQNLSTFSAHMDNIVHILKQLSQNSLVLFDELGAGTDPQEGAALAIAILDAVGEVGAYVVATTHYPELKLYGYNTAKTINASMEFDSKTLQPTYRLLVGVPGRSNAFDISARLGLPSVIVERAKSMISSDSHELNNMISDLEKQRKAAETAYEAARRQLADAQSVHDELAAAYKKFTTERDAQLQQAKDKANTLVDKAQTKADKIIKQLRQMQLTNPGTVKENQLIAAKTALKQLHQDEPLQKNRILRREREKQALHVGDEVKVASYDQTGTLLEQFDKKHWQVQLGILKMKVPTDELEKIKPSKQSAAQRPVVKVSGGGMSGPSTTLDLRGERYDQAMADLDQYIDAALLAGYPSVTIIHGLGTGAIRNGVTQYLKRNRQVKTYGFAPQNAGGSGATIVNFK</sequence>
<dbReference type="EMBL" id="ANJV01000126">
    <property type="protein sequence ID" value="EPC51601.1"/>
    <property type="molecule type" value="Genomic_DNA"/>
</dbReference>
<dbReference type="GO" id="GO:0030983">
    <property type="term" value="F:mismatched DNA binding"/>
    <property type="evidence" value="ECO:0007669"/>
    <property type="project" value="InterPro"/>
</dbReference>
<dbReference type="GO" id="GO:0005524">
    <property type="term" value="F:ATP binding"/>
    <property type="evidence" value="ECO:0007669"/>
    <property type="project" value="UniProtKB-KW"/>
</dbReference>
<keyword evidence="3" id="KW-0547">Nucleotide-binding</keyword>
<evidence type="ECO:0000256" key="1">
    <source>
        <dbReference type="ARBA" id="ARBA00022722"/>
    </source>
</evidence>
<evidence type="ECO:0000256" key="10">
    <source>
        <dbReference type="SAM" id="MobiDB-lite"/>
    </source>
</evidence>
<protein>
    <submittedName>
        <fullName evidence="12">MutS2 protein</fullName>
    </submittedName>
</protein>
<evidence type="ECO:0000256" key="3">
    <source>
        <dbReference type="ARBA" id="ARBA00022741"/>
    </source>
</evidence>
<dbReference type="Gene3D" id="3.30.1370.110">
    <property type="match status" value="1"/>
</dbReference>
<keyword evidence="5" id="KW-0378">Hydrolase</keyword>
<dbReference type="SUPFAM" id="SSF52540">
    <property type="entry name" value="P-loop containing nucleoside triphosphate hydrolases"/>
    <property type="match status" value="1"/>
</dbReference>
<keyword evidence="7" id="KW-0694">RNA-binding</keyword>
<dbReference type="PIRSF" id="PIRSF005814">
    <property type="entry name" value="MutS_YshD"/>
    <property type="match status" value="1"/>
</dbReference>
<dbReference type="GO" id="GO:0004519">
    <property type="term" value="F:endonuclease activity"/>
    <property type="evidence" value="ECO:0007669"/>
    <property type="project" value="UniProtKB-KW"/>
</dbReference>
<accession>A0A8E0M946</accession>
<dbReference type="Proteomes" id="UP000014303">
    <property type="component" value="Unassembled WGS sequence"/>
</dbReference>
<feature type="region of interest" description="Disordered" evidence="10">
    <location>
        <begin position="493"/>
        <end position="517"/>
    </location>
</feature>
<dbReference type="InterPro" id="IPR046893">
    <property type="entry name" value="MSSS"/>
</dbReference>
<evidence type="ECO:0000256" key="7">
    <source>
        <dbReference type="ARBA" id="ARBA00022884"/>
    </source>
</evidence>
<evidence type="ECO:0000256" key="4">
    <source>
        <dbReference type="ARBA" id="ARBA00022759"/>
    </source>
</evidence>
<evidence type="ECO:0000313" key="12">
    <source>
        <dbReference type="EMBL" id="EPC51601.1"/>
    </source>
</evidence>
<dbReference type="GO" id="GO:0019843">
    <property type="term" value="F:rRNA binding"/>
    <property type="evidence" value="ECO:0007669"/>
    <property type="project" value="UniProtKB-KW"/>
</dbReference>
<evidence type="ECO:0000256" key="2">
    <source>
        <dbReference type="ARBA" id="ARBA00022730"/>
    </source>
</evidence>
<dbReference type="InterPro" id="IPR045076">
    <property type="entry name" value="MutS"/>
</dbReference>
<dbReference type="SUPFAM" id="SSF160443">
    <property type="entry name" value="SMR domain-like"/>
    <property type="match status" value="1"/>
</dbReference>
<dbReference type="Pfam" id="PF20297">
    <property type="entry name" value="MSSS"/>
    <property type="match status" value="1"/>
</dbReference>
<evidence type="ECO:0000256" key="6">
    <source>
        <dbReference type="ARBA" id="ARBA00022840"/>
    </source>
</evidence>
<name>A0A8E0M946_LACPA</name>
<keyword evidence="6" id="KW-0067">ATP-binding</keyword>
<evidence type="ECO:0000256" key="8">
    <source>
        <dbReference type="ARBA" id="ARBA00023125"/>
    </source>
</evidence>